<keyword evidence="4" id="KW-1185">Reference proteome</keyword>
<feature type="region of interest" description="Disordered" evidence="1">
    <location>
        <begin position="1"/>
        <end position="73"/>
    </location>
</feature>
<dbReference type="GO" id="GO:0005737">
    <property type="term" value="C:cytoplasm"/>
    <property type="evidence" value="ECO:0007669"/>
    <property type="project" value="TreeGrafter"/>
</dbReference>
<feature type="region of interest" description="Disordered" evidence="1">
    <location>
        <begin position="238"/>
        <end position="388"/>
    </location>
</feature>
<dbReference type="CDD" id="cd14279">
    <property type="entry name" value="CUE"/>
    <property type="match status" value="1"/>
</dbReference>
<organism evidence="3 4">
    <name type="scientific">Calocera cornea HHB12733</name>
    <dbReference type="NCBI Taxonomy" id="1353952"/>
    <lineage>
        <taxon>Eukaryota</taxon>
        <taxon>Fungi</taxon>
        <taxon>Dikarya</taxon>
        <taxon>Basidiomycota</taxon>
        <taxon>Agaricomycotina</taxon>
        <taxon>Dacrymycetes</taxon>
        <taxon>Dacrymycetales</taxon>
        <taxon>Dacrymycetaceae</taxon>
        <taxon>Calocera</taxon>
    </lineage>
</organism>
<feature type="compositionally biased region" description="Basic and acidic residues" evidence="1">
    <location>
        <begin position="240"/>
        <end position="249"/>
    </location>
</feature>
<dbReference type="Proteomes" id="UP000076842">
    <property type="component" value="Unassembled WGS sequence"/>
</dbReference>
<evidence type="ECO:0000313" key="4">
    <source>
        <dbReference type="Proteomes" id="UP000076842"/>
    </source>
</evidence>
<feature type="region of interest" description="Disordered" evidence="1">
    <location>
        <begin position="149"/>
        <end position="209"/>
    </location>
</feature>
<feature type="compositionally biased region" description="Low complexity" evidence="1">
    <location>
        <begin position="327"/>
        <end position="340"/>
    </location>
</feature>
<reference evidence="3 4" key="1">
    <citation type="journal article" date="2016" name="Mol. Biol. Evol.">
        <title>Comparative Genomics of Early-Diverging Mushroom-Forming Fungi Provides Insights into the Origins of Lignocellulose Decay Capabilities.</title>
        <authorList>
            <person name="Nagy L.G."/>
            <person name="Riley R."/>
            <person name="Tritt A."/>
            <person name="Adam C."/>
            <person name="Daum C."/>
            <person name="Floudas D."/>
            <person name="Sun H."/>
            <person name="Yadav J.S."/>
            <person name="Pangilinan J."/>
            <person name="Larsson K.H."/>
            <person name="Matsuura K."/>
            <person name="Barry K."/>
            <person name="Labutti K."/>
            <person name="Kuo R."/>
            <person name="Ohm R.A."/>
            <person name="Bhattacharya S.S."/>
            <person name="Shirouzu T."/>
            <person name="Yoshinaga Y."/>
            <person name="Martin F.M."/>
            <person name="Grigoriev I.V."/>
            <person name="Hibbett D.S."/>
        </authorList>
    </citation>
    <scope>NUCLEOTIDE SEQUENCE [LARGE SCALE GENOMIC DNA]</scope>
    <source>
        <strain evidence="3 4">HHB12733</strain>
    </source>
</reference>
<accession>A0A165H6M7</accession>
<dbReference type="GO" id="GO:0031624">
    <property type="term" value="F:ubiquitin conjugating enzyme binding"/>
    <property type="evidence" value="ECO:0007669"/>
    <property type="project" value="TreeGrafter"/>
</dbReference>
<dbReference type="PANTHER" id="PTHR16461:SF5">
    <property type="entry name" value="TOLL-INTERACTING PROTEIN"/>
    <property type="match status" value="1"/>
</dbReference>
<feature type="compositionally biased region" description="Low complexity" evidence="1">
    <location>
        <begin position="169"/>
        <end position="194"/>
    </location>
</feature>
<feature type="compositionally biased region" description="Basic and acidic residues" evidence="1">
    <location>
        <begin position="35"/>
        <end position="46"/>
    </location>
</feature>
<dbReference type="SUPFAM" id="SSF46934">
    <property type="entry name" value="UBA-like"/>
    <property type="match status" value="1"/>
</dbReference>
<feature type="domain" description="CUE" evidence="2">
    <location>
        <begin position="76"/>
        <end position="119"/>
    </location>
</feature>
<gene>
    <name evidence="3" type="ORF">CALCODRAFT_494417</name>
</gene>
<dbReference type="InParanoid" id="A0A165H6M7"/>
<feature type="compositionally biased region" description="Pro residues" evidence="1">
    <location>
        <begin position="302"/>
        <end position="311"/>
    </location>
</feature>
<dbReference type="PROSITE" id="PS51140">
    <property type="entry name" value="CUE"/>
    <property type="match status" value="1"/>
</dbReference>
<dbReference type="Gene3D" id="1.10.8.10">
    <property type="entry name" value="DNA helicase RuvA subunit, C-terminal domain"/>
    <property type="match status" value="1"/>
</dbReference>
<protein>
    <recommendedName>
        <fullName evidence="2">CUE domain-containing protein</fullName>
    </recommendedName>
</protein>
<feature type="compositionally biased region" description="Gly residues" evidence="1">
    <location>
        <begin position="195"/>
        <end position="206"/>
    </location>
</feature>
<feature type="compositionally biased region" description="Polar residues" evidence="1">
    <location>
        <begin position="253"/>
        <end position="267"/>
    </location>
</feature>
<dbReference type="InterPro" id="IPR003892">
    <property type="entry name" value="CUE"/>
</dbReference>
<dbReference type="STRING" id="1353952.A0A165H6M7"/>
<dbReference type="InterPro" id="IPR009060">
    <property type="entry name" value="UBA-like_sf"/>
</dbReference>
<name>A0A165H6M7_9BASI</name>
<dbReference type="GO" id="GO:0006511">
    <property type="term" value="P:ubiquitin-dependent protein catabolic process"/>
    <property type="evidence" value="ECO:0007669"/>
    <property type="project" value="TreeGrafter"/>
</dbReference>
<feature type="compositionally biased region" description="Polar residues" evidence="1">
    <location>
        <begin position="23"/>
        <end position="32"/>
    </location>
</feature>
<dbReference type="Pfam" id="PF02845">
    <property type="entry name" value="CUE"/>
    <property type="match status" value="1"/>
</dbReference>
<evidence type="ECO:0000313" key="3">
    <source>
        <dbReference type="EMBL" id="KZT58926.1"/>
    </source>
</evidence>
<evidence type="ECO:0000256" key="1">
    <source>
        <dbReference type="SAM" id="MobiDB-lite"/>
    </source>
</evidence>
<dbReference type="GO" id="GO:0043130">
    <property type="term" value="F:ubiquitin binding"/>
    <property type="evidence" value="ECO:0007669"/>
    <property type="project" value="InterPro"/>
</dbReference>
<dbReference type="EMBL" id="KV423946">
    <property type="protein sequence ID" value="KZT58926.1"/>
    <property type="molecule type" value="Genomic_DNA"/>
</dbReference>
<dbReference type="PANTHER" id="PTHR16461">
    <property type="entry name" value="TOLL-INTERACTING PROTEIN"/>
    <property type="match status" value="1"/>
</dbReference>
<sequence length="388" mass="41171">MTEKTPEQIEQPAAASEAAPSSNPFQTGTEASEQVLEKLQETKADEVTTTTESHAAPVSPPPPAPITTTVGQADEVTDPRIAALQAIFPDFDPTVLASVLDACDGDQERAIEMLLGMSDPSYVPAEAIQSQHQTDLDEQLAHRLMLEEEENAARSGNPSSGGQGQIRVPYQPRQRAPRRAAPPQGGGYPVSTGPSGTGQGGMGTGAWSGVDTAQIQDQFSKMAETGKKTFSSFFSKMKQKMQELDKPVDGTDPENQPMNASEWNQSARRAALNTEADDFTLPSAAPQGTKPQGYSVGRGPFQAPPGPPPKTNSPFPRGGVTIREPSSESGHPAIGSSSSSSPPPAQIDVSKINLMPKRPVSLGVTGSNAPRKEDEDDLEYVENPFEDR</sequence>
<dbReference type="OrthoDB" id="9942608at2759"/>
<proteinExistence type="predicted"/>
<feature type="compositionally biased region" description="Low complexity" evidence="1">
    <location>
        <begin position="8"/>
        <end position="22"/>
    </location>
</feature>
<dbReference type="SMART" id="SM00546">
    <property type="entry name" value="CUE"/>
    <property type="match status" value="1"/>
</dbReference>
<evidence type="ECO:0000259" key="2">
    <source>
        <dbReference type="PROSITE" id="PS51140"/>
    </source>
</evidence>
<dbReference type="AlphaFoldDB" id="A0A165H6M7"/>